<feature type="domain" description="Katanin p80 subunit C-terminal" evidence="6">
    <location>
        <begin position="448"/>
        <end position="607"/>
    </location>
</feature>
<accession>A0A7S0H142</accession>
<name>A0A7S0H142_9EUKA</name>
<dbReference type="PANTHER" id="PTHR19845">
    <property type="entry name" value="KATANIN P80 SUBUNIT"/>
    <property type="match status" value="1"/>
</dbReference>
<dbReference type="SUPFAM" id="SSF50978">
    <property type="entry name" value="WD40 repeat-like"/>
    <property type="match status" value="1"/>
</dbReference>
<evidence type="ECO:0000259" key="7">
    <source>
        <dbReference type="Pfam" id="PF23383"/>
    </source>
</evidence>
<dbReference type="Pfam" id="PF13925">
    <property type="entry name" value="Katanin_con80"/>
    <property type="match status" value="1"/>
</dbReference>
<dbReference type="Pfam" id="PF23383">
    <property type="entry name" value="Beta-prop_IFT140_1st"/>
    <property type="match status" value="1"/>
</dbReference>
<dbReference type="CDD" id="cd00200">
    <property type="entry name" value="WD40"/>
    <property type="match status" value="1"/>
</dbReference>
<dbReference type="PANTHER" id="PTHR19845:SF0">
    <property type="entry name" value="KATANIN P80 WD40 REPEAT-CONTAINING SUBUNIT B1"/>
    <property type="match status" value="1"/>
</dbReference>
<evidence type="ECO:0000256" key="1">
    <source>
        <dbReference type="ARBA" id="ARBA00004245"/>
    </source>
</evidence>
<dbReference type="GO" id="GO:0008352">
    <property type="term" value="C:katanin complex"/>
    <property type="evidence" value="ECO:0007669"/>
    <property type="project" value="TreeGrafter"/>
</dbReference>
<evidence type="ECO:0000313" key="8">
    <source>
        <dbReference type="EMBL" id="CAD8452866.1"/>
    </source>
</evidence>
<evidence type="ECO:0000259" key="6">
    <source>
        <dbReference type="Pfam" id="PF13925"/>
    </source>
</evidence>
<dbReference type="GO" id="GO:0007019">
    <property type="term" value="P:microtubule depolymerization"/>
    <property type="evidence" value="ECO:0007669"/>
    <property type="project" value="TreeGrafter"/>
</dbReference>
<organism evidence="8">
    <name type="scientific">Amorphochlora amoebiformis</name>
    <dbReference type="NCBI Taxonomy" id="1561963"/>
    <lineage>
        <taxon>Eukaryota</taxon>
        <taxon>Sar</taxon>
        <taxon>Rhizaria</taxon>
        <taxon>Cercozoa</taxon>
        <taxon>Chlorarachniophyceae</taxon>
        <taxon>Amorphochlora</taxon>
    </lineage>
</organism>
<dbReference type="EMBL" id="HBEM01017261">
    <property type="protein sequence ID" value="CAD8452866.1"/>
    <property type="molecule type" value="Transcribed_RNA"/>
</dbReference>
<feature type="compositionally biased region" description="Polar residues" evidence="5">
    <location>
        <begin position="344"/>
        <end position="353"/>
    </location>
</feature>
<dbReference type="AlphaFoldDB" id="A0A7S0H142"/>
<feature type="repeat" description="WD" evidence="4">
    <location>
        <begin position="142"/>
        <end position="183"/>
    </location>
</feature>
<keyword evidence="3" id="KW-0206">Cytoskeleton</keyword>
<feature type="domain" description="IFT140 first beta-propeller" evidence="7">
    <location>
        <begin position="81"/>
        <end position="184"/>
    </location>
</feature>
<proteinExistence type="predicted"/>
<reference evidence="8" key="1">
    <citation type="submission" date="2021-01" db="EMBL/GenBank/DDBJ databases">
        <authorList>
            <person name="Corre E."/>
            <person name="Pelletier E."/>
            <person name="Niang G."/>
            <person name="Scheremetjew M."/>
            <person name="Finn R."/>
            <person name="Kale V."/>
            <person name="Holt S."/>
            <person name="Cochrane G."/>
            <person name="Meng A."/>
            <person name="Brown T."/>
            <person name="Cohen L."/>
        </authorList>
    </citation>
    <scope>NUCLEOTIDE SEQUENCE</scope>
    <source>
        <strain evidence="8">CCMP2058</strain>
    </source>
</reference>
<dbReference type="Gene3D" id="2.130.10.10">
    <property type="entry name" value="YVTN repeat-like/Quinoprotein amine dehydrogenase"/>
    <property type="match status" value="2"/>
</dbReference>
<dbReference type="SMART" id="SM00320">
    <property type="entry name" value="WD40"/>
    <property type="match status" value="6"/>
</dbReference>
<gene>
    <name evidence="8" type="ORF">LAMO00422_LOCUS11806</name>
</gene>
<comment type="subcellular location">
    <subcellularLocation>
        <location evidence="1">Cytoplasm</location>
        <location evidence="1">Cytoskeleton</location>
    </subcellularLocation>
</comment>
<dbReference type="PROSITE" id="PS50082">
    <property type="entry name" value="WD_REPEATS_2"/>
    <property type="match status" value="3"/>
</dbReference>
<dbReference type="InterPro" id="IPR015943">
    <property type="entry name" value="WD40/YVTN_repeat-like_dom_sf"/>
</dbReference>
<evidence type="ECO:0000256" key="2">
    <source>
        <dbReference type="ARBA" id="ARBA00022490"/>
    </source>
</evidence>
<dbReference type="InterPro" id="IPR036322">
    <property type="entry name" value="WD40_repeat_dom_sf"/>
</dbReference>
<dbReference type="InterPro" id="IPR001680">
    <property type="entry name" value="WD40_rpt"/>
</dbReference>
<feature type="repeat" description="WD" evidence="4">
    <location>
        <begin position="56"/>
        <end position="98"/>
    </location>
</feature>
<evidence type="ECO:0000256" key="4">
    <source>
        <dbReference type="PROSITE-ProRule" id="PRU00221"/>
    </source>
</evidence>
<feature type="region of interest" description="Disordered" evidence="5">
    <location>
        <begin position="316"/>
        <end position="355"/>
    </location>
</feature>
<protein>
    <recommendedName>
        <fullName evidence="9">Katanin p80 WD40 repeat-containing subunit B1 homolog</fullName>
    </recommendedName>
</protein>
<dbReference type="PROSITE" id="PS50294">
    <property type="entry name" value="WD_REPEATS_REGION"/>
    <property type="match status" value="3"/>
</dbReference>
<sequence length="613" mass="68524">MMSKSRASRLGEFFAHKLEINCASISGPVFATGANDCVVNLWKMDEERTHKPARTLVGHSKPVQSVRFNSYKCEYLAAGSKSGTIRKWDLESGKVIALLAEHRASVSCLDFHPSTDHVLTTGSMDTNIKVWDDHKNKSMMTLKGHNAPICALQHSPDGAWVVSGDEKGSLIIWDLQSRGIVQDFKLGARVTSIAFHPVEMIMAVSEERRIRFFDLQNFTELGKSTLQTSKVHKIMFPKEGKALLSADSDGLKSWSWEPSVEMLDFVDASWDNIADIECSKSGSILYGVSLNKNIVRTTAVKLYKVDPFSIVPQAGLRRVTSPPGRKKDSYGGRRTPLRKASVTMAPNRQQPDPQSDLLVRANISNPPSTRRSDNVRLPFQEDDVNKFVIKKNRGRNKRSCKISSTLSRKDPKVKIIPQKRDQPIGLNMSAFLKDKNVDTAQLRKDISKDHSAFRAILKQRMVRLRVLRTYWSKGDMKGAIDSLVKMDDRSVAVDFLRHTQSQFQKAMTLDICREIVPILGQLIKTRFEEYITTALRYLEILLSGFSPVIKSTIAINKSSVGNVNPALEDRIGRCEACYSALMGTKKDIETLTKKGGSIQASALEVLRLLVALS</sequence>
<keyword evidence="2" id="KW-0963">Cytoplasm</keyword>
<dbReference type="InterPro" id="IPR028021">
    <property type="entry name" value="Katanin_C-terminal"/>
</dbReference>
<evidence type="ECO:0008006" key="9">
    <source>
        <dbReference type="Google" id="ProtNLM"/>
    </source>
</evidence>
<dbReference type="GO" id="GO:0008017">
    <property type="term" value="F:microtubule binding"/>
    <property type="evidence" value="ECO:0007669"/>
    <property type="project" value="InterPro"/>
</dbReference>
<evidence type="ECO:0000256" key="5">
    <source>
        <dbReference type="SAM" id="MobiDB-lite"/>
    </source>
</evidence>
<keyword evidence="4" id="KW-0853">WD repeat</keyword>
<dbReference type="InterPro" id="IPR056154">
    <property type="entry name" value="Beta-prop_IFT140_1st"/>
</dbReference>
<evidence type="ECO:0000256" key="3">
    <source>
        <dbReference type="ARBA" id="ARBA00023212"/>
    </source>
</evidence>
<feature type="repeat" description="WD" evidence="4">
    <location>
        <begin position="99"/>
        <end position="141"/>
    </location>
</feature>
<dbReference type="Pfam" id="PF00400">
    <property type="entry name" value="WD40"/>
    <property type="match status" value="1"/>
</dbReference>